<dbReference type="InterPro" id="IPR036590">
    <property type="entry name" value="SRAP-like"/>
</dbReference>
<evidence type="ECO:0000313" key="9">
    <source>
        <dbReference type="EMBL" id="WPU91777.1"/>
    </source>
</evidence>
<sequence>MCARYTLKTPSNQIAEEYNVTVTEDYRLSWNIAPTNNCAVITADEPRILNQYHFGLVPHWAKDKKVGYSMLNARTETLMEKTSFKPLMEKNKRCLVLADGFYEWETVGKDKLPYRFVLPNQPVFAFAGLYSWWKDPGTQEWYKSFTILTTASNDMVGKLHDRMPVILTKSEEKIWLTDGVPIGNLLQLCDPFPEVEMDLYRVSKDVNSVRNNHCDLILPENSK</sequence>
<proteinExistence type="inferred from homology"/>
<evidence type="ECO:0000256" key="5">
    <source>
        <dbReference type="ARBA" id="ARBA00023124"/>
    </source>
</evidence>
<protein>
    <recommendedName>
        <fullName evidence="8">Abasic site processing protein</fullName>
        <ecNumber evidence="8">3.4.-.-</ecNumber>
    </recommendedName>
</protein>
<dbReference type="Gene3D" id="3.90.1680.10">
    <property type="entry name" value="SOS response associated peptidase-like"/>
    <property type="match status" value="1"/>
</dbReference>
<keyword evidence="3" id="KW-0227">DNA damage</keyword>
<dbReference type="RefSeq" id="WP_321560943.1">
    <property type="nucleotide sequence ID" value="NZ_CP139558.1"/>
</dbReference>
<evidence type="ECO:0000256" key="4">
    <source>
        <dbReference type="ARBA" id="ARBA00022801"/>
    </source>
</evidence>
<keyword evidence="5" id="KW-0190">Covalent protein-DNA linkage</keyword>
<dbReference type="Proteomes" id="UP001324380">
    <property type="component" value="Chromosome"/>
</dbReference>
<keyword evidence="2 8" id="KW-0645">Protease</keyword>
<dbReference type="SUPFAM" id="SSF143081">
    <property type="entry name" value="BB1717-like"/>
    <property type="match status" value="1"/>
</dbReference>
<dbReference type="Pfam" id="PF02586">
    <property type="entry name" value="SRAP"/>
    <property type="match status" value="1"/>
</dbReference>
<evidence type="ECO:0000256" key="7">
    <source>
        <dbReference type="ARBA" id="ARBA00023239"/>
    </source>
</evidence>
<comment type="similarity">
    <text evidence="1 8">Belongs to the SOS response-associated peptidase family.</text>
</comment>
<evidence type="ECO:0000256" key="1">
    <source>
        <dbReference type="ARBA" id="ARBA00008136"/>
    </source>
</evidence>
<keyword evidence="10" id="KW-1185">Reference proteome</keyword>
<keyword evidence="7" id="KW-0456">Lyase</keyword>
<dbReference type="PANTHER" id="PTHR13604">
    <property type="entry name" value="DC12-RELATED"/>
    <property type="match status" value="1"/>
</dbReference>
<name>A0ABZ0THB3_9SPHI</name>
<evidence type="ECO:0000256" key="6">
    <source>
        <dbReference type="ARBA" id="ARBA00023125"/>
    </source>
</evidence>
<gene>
    <name evidence="9" type="ORF">SNE25_20890</name>
</gene>
<evidence type="ECO:0000256" key="8">
    <source>
        <dbReference type="RuleBase" id="RU364100"/>
    </source>
</evidence>
<evidence type="ECO:0000256" key="2">
    <source>
        <dbReference type="ARBA" id="ARBA00022670"/>
    </source>
</evidence>
<reference evidence="9 10" key="1">
    <citation type="submission" date="2023-11" db="EMBL/GenBank/DDBJ databases">
        <title>Analysis of the Genomes of Mucilaginibacter gossypii cycad 4 and M. sabulilitoris SNA2: microbes with the potential for plant growth promotion.</title>
        <authorList>
            <person name="Hirsch A.M."/>
            <person name="Humm E."/>
            <person name="Rubbi M."/>
            <person name="Del Vecchio G."/>
            <person name="Ha S.M."/>
            <person name="Pellegrini M."/>
            <person name="Gunsalus R.P."/>
        </authorList>
    </citation>
    <scope>NUCLEOTIDE SEQUENCE [LARGE SCALE GENOMIC DNA]</scope>
    <source>
        <strain evidence="9 10">SNA2</strain>
    </source>
</reference>
<organism evidence="9 10">
    <name type="scientific">Mucilaginibacter sabulilitoris</name>
    <dbReference type="NCBI Taxonomy" id="1173583"/>
    <lineage>
        <taxon>Bacteria</taxon>
        <taxon>Pseudomonadati</taxon>
        <taxon>Bacteroidota</taxon>
        <taxon>Sphingobacteriia</taxon>
        <taxon>Sphingobacteriales</taxon>
        <taxon>Sphingobacteriaceae</taxon>
        <taxon>Mucilaginibacter</taxon>
    </lineage>
</organism>
<accession>A0ABZ0THB3</accession>
<evidence type="ECO:0000256" key="3">
    <source>
        <dbReference type="ARBA" id="ARBA00022763"/>
    </source>
</evidence>
<dbReference type="InterPro" id="IPR003738">
    <property type="entry name" value="SRAP"/>
</dbReference>
<keyword evidence="4 8" id="KW-0378">Hydrolase</keyword>
<dbReference type="EMBL" id="CP139558">
    <property type="protein sequence ID" value="WPU91777.1"/>
    <property type="molecule type" value="Genomic_DNA"/>
</dbReference>
<dbReference type="PANTHER" id="PTHR13604:SF0">
    <property type="entry name" value="ABASIC SITE PROCESSING PROTEIN HMCES"/>
    <property type="match status" value="1"/>
</dbReference>
<evidence type="ECO:0000313" key="10">
    <source>
        <dbReference type="Proteomes" id="UP001324380"/>
    </source>
</evidence>
<keyword evidence="6" id="KW-0238">DNA-binding</keyword>
<dbReference type="EC" id="3.4.-.-" evidence="8"/>